<feature type="transmembrane region" description="Helical" evidence="6">
    <location>
        <begin position="52"/>
        <end position="74"/>
    </location>
</feature>
<reference evidence="7 8" key="1">
    <citation type="journal article" date="2019" name="Front. Microbiol.">
        <title>Thermoanaerosceptrum fracticalcis gen. nov. sp. nov., a Novel Fumarate-Fermenting Microorganism From a Deep Fractured Carbonate Aquifer of the US Great Basin.</title>
        <authorList>
            <person name="Hamilton-Brehm S.D."/>
            <person name="Stewart L.E."/>
            <person name="Zavarin M."/>
            <person name="Caldwell M."/>
            <person name="Lawson P.A."/>
            <person name="Onstott T.C."/>
            <person name="Grzymski J."/>
            <person name="Neveux I."/>
            <person name="Lollar B.S."/>
            <person name="Russell C.E."/>
            <person name="Moser D.P."/>
        </authorList>
    </citation>
    <scope>NUCLEOTIDE SEQUENCE [LARGE SCALE GENOMIC DNA]</scope>
    <source>
        <strain evidence="7 8">DRI-13</strain>
    </source>
</reference>
<feature type="transmembrane region" description="Helical" evidence="6">
    <location>
        <begin position="7"/>
        <end position="32"/>
    </location>
</feature>
<protein>
    <submittedName>
        <fullName evidence="7">Sporulation integral membrane protein YtvI</fullName>
    </submittedName>
</protein>
<dbReference type="NCBIfam" id="TIGR02872">
    <property type="entry name" value="spore_ytvI"/>
    <property type="match status" value="1"/>
</dbReference>
<dbReference type="KEGG" id="tfr:BR63_10445"/>
<dbReference type="GO" id="GO:0016020">
    <property type="term" value="C:membrane"/>
    <property type="evidence" value="ECO:0007669"/>
    <property type="project" value="UniProtKB-SubCell"/>
</dbReference>
<dbReference type="Pfam" id="PF01594">
    <property type="entry name" value="AI-2E_transport"/>
    <property type="match status" value="1"/>
</dbReference>
<dbReference type="PANTHER" id="PTHR21716:SF68">
    <property type="entry name" value="TRANSPORT PROTEIN YTVI-RELATED"/>
    <property type="match status" value="1"/>
</dbReference>
<dbReference type="InterPro" id="IPR014227">
    <property type="entry name" value="YtvI-like"/>
</dbReference>
<keyword evidence="4 6" id="KW-1133">Transmembrane helix</keyword>
<keyword evidence="5 6" id="KW-0472">Membrane</keyword>
<comment type="subcellular location">
    <subcellularLocation>
        <location evidence="1">Membrane</location>
        <topology evidence="1">Multi-pass membrane protein</topology>
    </subcellularLocation>
</comment>
<dbReference type="AlphaFoldDB" id="A0A7G6E3N2"/>
<evidence type="ECO:0000256" key="3">
    <source>
        <dbReference type="ARBA" id="ARBA00022692"/>
    </source>
</evidence>
<feature type="transmembrane region" description="Helical" evidence="6">
    <location>
        <begin position="314"/>
        <end position="336"/>
    </location>
</feature>
<keyword evidence="8" id="KW-1185">Reference proteome</keyword>
<feature type="transmembrane region" description="Helical" evidence="6">
    <location>
        <begin position="203"/>
        <end position="227"/>
    </location>
</feature>
<dbReference type="PANTHER" id="PTHR21716">
    <property type="entry name" value="TRANSMEMBRANE PROTEIN"/>
    <property type="match status" value="1"/>
</dbReference>
<proteinExistence type="inferred from homology"/>
<comment type="similarity">
    <text evidence="2">Belongs to the autoinducer-2 exporter (AI-2E) (TC 2.A.86) family.</text>
</comment>
<evidence type="ECO:0000256" key="6">
    <source>
        <dbReference type="SAM" id="Phobius"/>
    </source>
</evidence>
<feature type="transmembrane region" description="Helical" evidence="6">
    <location>
        <begin position="152"/>
        <end position="170"/>
    </location>
</feature>
<dbReference type="InterPro" id="IPR002549">
    <property type="entry name" value="AI-2E-like"/>
</dbReference>
<evidence type="ECO:0000256" key="2">
    <source>
        <dbReference type="ARBA" id="ARBA00009773"/>
    </source>
</evidence>
<dbReference type="RefSeq" id="WP_034420049.1">
    <property type="nucleotide sequence ID" value="NZ_CP045798.1"/>
</dbReference>
<name>A0A7G6E3N2_THEFR</name>
<feature type="transmembrane region" description="Helical" evidence="6">
    <location>
        <begin position="234"/>
        <end position="258"/>
    </location>
</feature>
<dbReference type="EMBL" id="CP045798">
    <property type="protein sequence ID" value="QNB46686.1"/>
    <property type="molecule type" value="Genomic_DNA"/>
</dbReference>
<feature type="transmembrane region" description="Helical" evidence="6">
    <location>
        <begin position="264"/>
        <end position="282"/>
    </location>
</feature>
<evidence type="ECO:0000313" key="8">
    <source>
        <dbReference type="Proteomes" id="UP000515847"/>
    </source>
</evidence>
<evidence type="ECO:0000256" key="1">
    <source>
        <dbReference type="ARBA" id="ARBA00004141"/>
    </source>
</evidence>
<dbReference type="Proteomes" id="UP000515847">
    <property type="component" value="Chromosome"/>
</dbReference>
<dbReference type="OrthoDB" id="9774361at2"/>
<feature type="transmembrane region" description="Helical" evidence="6">
    <location>
        <begin position="289"/>
        <end position="308"/>
    </location>
</feature>
<evidence type="ECO:0000256" key="4">
    <source>
        <dbReference type="ARBA" id="ARBA00022989"/>
    </source>
</evidence>
<evidence type="ECO:0000256" key="5">
    <source>
        <dbReference type="ARBA" id="ARBA00023136"/>
    </source>
</evidence>
<accession>A0A7G6E3N2</accession>
<dbReference type="GO" id="GO:0055085">
    <property type="term" value="P:transmembrane transport"/>
    <property type="evidence" value="ECO:0007669"/>
    <property type="project" value="TreeGrafter"/>
</dbReference>
<sequence>MSLKTILYSALGLFLLYALFTLGLPFLLALLLALLLEPLIQQLSQKTGFKRIYTAFFVCTVFVIFVIGVGYIIIAKVSKEIVGLAKTLLIFIKEAHGLEWLNDRTHHLFQSLPPEYQASLHQIFRGLLEALQGMIGQIAEIFFNIARKLPNVFLEVLIVFIALYLISLNFPRLKDRFMQLFDPEVHERVEIVLKNLQHAVMGFIRAQVIVSIIIYFVVFLGFLILGISYPSATALLVTIVDILPVLGTGSVIIPMSIYEYMTGHYFQSIGLLIHYAIIITFRRIVEPKIMANAMGIGALSALISMYIGFKLTGFIGLILGPSVVIFFQALVQVGIIKVKIKF</sequence>
<organism evidence="7 8">
    <name type="scientific">Thermanaerosceptrum fracticalcis</name>
    <dbReference type="NCBI Taxonomy" id="1712410"/>
    <lineage>
        <taxon>Bacteria</taxon>
        <taxon>Bacillati</taxon>
        <taxon>Bacillota</taxon>
        <taxon>Clostridia</taxon>
        <taxon>Eubacteriales</taxon>
        <taxon>Peptococcaceae</taxon>
        <taxon>Thermanaerosceptrum</taxon>
    </lineage>
</organism>
<evidence type="ECO:0000313" key="7">
    <source>
        <dbReference type="EMBL" id="QNB46686.1"/>
    </source>
</evidence>
<gene>
    <name evidence="7" type="primary">ytvI</name>
    <name evidence="7" type="ORF">BR63_10445</name>
</gene>
<keyword evidence="3 6" id="KW-0812">Transmembrane</keyword>